<evidence type="ECO:0000313" key="3">
    <source>
        <dbReference type="EMBL" id="KAK8077458.1"/>
    </source>
</evidence>
<keyword evidence="2" id="KW-1133">Transmembrane helix</keyword>
<name>A0ABR1W1W1_9PEZI</name>
<keyword evidence="2" id="KW-0812">Transmembrane</keyword>
<comment type="caution">
    <text evidence="3">The sequence shown here is derived from an EMBL/GenBank/DDBJ whole genome shotgun (WGS) entry which is preliminary data.</text>
</comment>
<accession>A0ABR1W1W1</accession>
<reference evidence="3 4" key="1">
    <citation type="submission" date="2023-01" db="EMBL/GenBank/DDBJ databases">
        <title>Analysis of 21 Apiospora genomes using comparative genomics revels a genus with tremendous synthesis potential of carbohydrate active enzymes and secondary metabolites.</title>
        <authorList>
            <person name="Sorensen T."/>
        </authorList>
    </citation>
    <scope>NUCLEOTIDE SEQUENCE [LARGE SCALE GENOMIC DNA]</scope>
    <source>
        <strain evidence="3 4">CBS 83171</strain>
    </source>
</reference>
<keyword evidence="2" id="KW-0472">Membrane</keyword>
<protein>
    <submittedName>
        <fullName evidence="3">Peptidase family M13</fullName>
    </submittedName>
</protein>
<evidence type="ECO:0000313" key="4">
    <source>
        <dbReference type="Proteomes" id="UP001446871"/>
    </source>
</evidence>
<dbReference type="Proteomes" id="UP001446871">
    <property type="component" value="Unassembled WGS sequence"/>
</dbReference>
<keyword evidence="4" id="KW-1185">Reference proteome</keyword>
<evidence type="ECO:0000256" key="1">
    <source>
        <dbReference type="SAM" id="MobiDB-lite"/>
    </source>
</evidence>
<sequence>MADPGPTETRNEATPLIGGRHGTQDPEAVASSEDCIQTEQQVKTWRRRRWVSLVASISLLIAFVVILILGGGLFP</sequence>
<gene>
    <name evidence="3" type="ORF">PG996_003628</name>
</gene>
<dbReference type="EMBL" id="JAQQWM010000002">
    <property type="protein sequence ID" value="KAK8077458.1"/>
    <property type="molecule type" value="Genomic_DNA"/>
</dbReference>
<feature type="region of interest" description="Disordered" evidence="1">
    <location>
        <begin position="1"/>
        <end position="34"/>
    </location>
</feature>
<evidence type="ECO:0000256" key="2">
    <source>
        <dbReference type="SAM" id="Phobius"/>
    </source>
</evidence>
<feature type="transmembrane region" description="Helical" evidence="2">
    <location>
        <begin position="50"/>
        <end position="74"/>
    </location>
</feature>
<proteinExistence type="predicted"/>
<organism evidence="3 4">
    <name type="scientific">Apiospora saccharicola</name>
    <dbReference type="NCBI Taxonomy" id="335842"/>
    <lineage>
        <taxon>Eukaryota</taxon>
        <taxon>Fungi</taxon>
        <taxon>Dikarya</taxon>
        <taxon>Ascomycota</taxon>
        <taxon>Pezizomycotina</taxon>
        <taxon>Sordariomycetes</taxon>
        <taxon>Xylariomycetidae</taxon>
        <taxon>Amphisphaeriales</taxon>
        <taxon>Apiosporaceae</taxon>
        <taxon>Apiospora</taxon>
    </lineage>
</organism>